<protein>
    <submittedName>
        <fullName evidence="2">Uncharacterized protein</fullName>
    </submittedName>
</protein>
<keyword evidence="1" id="KW-0812">Transmembrane</keyword>
<feature type="transmembrane region" description="Helical" evidence="1">
    <location>
        <begin position="48"/>
        <end position="68"/>
    </location>
</feature>
<reference evidence="2 3" key="1">
    <citation type="journal article" date="2019" name="Int. J. Syst. Evol. Microbiol.">
        <title>The Global Catalogue of Microorganisms (GCM) 10K type strain sequencing project: providing services to taxonomists for standard genome sequencing and annotation.</title>
        <authorList>
            <consortium name="The Broad Institute Genomics Platform"/>
            <consortium name="The Broad Institute Genome Sequencing Center for Infectious Disease"/>
            <person name="Wu L."/>
            <person name="Ma J."/>
        </authorList>
    </citation>
    <scope>NUCLEOTIDE SEQUENCE [LARGE SCALE GENOMIC DNA]</scope>
    <source>
        <strain evidence="2 3">JCM 15313</strain>
    </source>
</reference>
<dbReference type="Proteomes" id="UP001501585">
    <property type="component" value="Unassembled WGS sequence"/>
</dbReference>
<dbReference type="EMBL" id="BAAAPC010000002">
    <property type="protein sequence ID" value="GAA1982588.1"/>
    <property type="molecule type" value="Genomic_DNA"/>
</dbReference>
<name>A0ABN2SB50_9ACTN</name>
<accession>A0ABN2SB50</accession>
<keyword evidence="1" id="KW-0472">Membrane</keyword>
<sequence>MTNARILMFILGVLASAGALFLGFGTFVRGYGATKGSGDATLANFIEIAAALTLAIAVTSFVLGFLATKHSQLIKSTR</sequence>
<evidence type="ECO:0000313" key="2">
    <source>
        <dbReference type="EMBL" id="GAA1982588.1"/>
    </source>
</evidence>
<proteinExistence type="predicted"/>
<feature type="transmembrane region" description="Helical" evidence="1">
    <location>
        <begin position="7"/>
        <end position="28"/>
    </location>
</feature>
<evidence type="ECO:0000256" key="1">
    <source>
        <dbReference type="SAM" id="Phobius"/>
    </source>
</evidence>
<evidence type="ECO:0000313" key="3">
    <source>
        <dbReference type="Proteomes" id="UP001501585"/>
    </source>
</evidence>
<organism evidence="2 3">
    <name type="scientific">Nocardiopsis rhodophaea</name>
    <dbReference type="NCBI Taxonomy" id="280238"/>
    <lineage>
        <taxon>Bacteria</taxon>
        <taxon>Bacillati</taxon>
        <taxon>Actinomycetota</taxon>
        <taxon>Actinomycetes</taxon>
        <taxon>Streptosporangiales</taxon>
        <taxon>Nocardiopsidaceae</taxon>
        <taxon>Nocardiopsis</taxon>
    </lineage>
</organism>
<keyword evidence="3" id="KW-1185">Reference proteome</keyword>
<keyword evidence="1" id="KW-1133">Transmembrane helix</keyword>
<gene>
    <name evidence="2" type="ORF">GCM10009799_04700</name>
</gene>
<comment type="caution">
    <text evidence="2">The sequence shown here is derived from an EMBL/GenBank/DDBJ whole genome shotgun (WGS) entry which is preliminary data.</text>
</comment>